<protein>
    <submittedName>
        <fullName evidence="2">Uncharacterized protein</fullName>
    </submittedName>
</protein>
<evidence type="ECO:0000313" key="2">
    <source>
        <dbReference type="EMBL" id="MEQ2232003.1"/>
    </source>
</evidence>
<evidence type="ECO:0000256" key="1">
    <source>
        <dbReference type="SAM" id="MobiDB-lite"/>
    </source>
</evidence>
<gene>
    <name evidence="2" type="ORF">ILYODFUR_006599</name>
</gene>
<feature type="region of interest" description="Disordered" evidence="1">
    <location>
        <begin position="74"/>
        <end position="99"/>
    </location>
</feature>
<dbReference type="EMBL" id="JAHRIQ010035164">
    <property type="protein sequence ID" value="MEQ2232003.1"/>
    <property type="molecule type" value="Genomic_DNA"/>
</dbReference>
<reference evidence="2 3" key="1">
    <citation type="submission" date="2021-06" db="EMBL/GenBank/DDBJ databases">
        <authorList>
            <person name="Palmer J.M."/>
        </authorList>
    </citation>
    <scope>NUCLEOTIDE SEQUENCE [LARGE SCALE GENOMIC DNA]</scope>
    <source>
        <strain evidence="3">if_2019</strain>
        <tissue evidence="2">Muscle</tissue>
    </source>
</reference>
<keyword evidence="3" id="KW-1185">Reference proteome</keyword>
<dbReference type="Proteomes" id="UP001482620">
    <property type="component" value="Unassembled WGS sequence"/>
</dbReference>
<name>A0ABV0TJD6_9TELE</name>
<accession>A0ABV0TJD6</accession>
<evidence type="ECO:0000313" key="3">
    <source>
        <dbReference type="Proteomes" id="UP001482620"/>
    </source>
</evidence>
<sequence length="99" mass="10963">MVMFLGCRGEANRPITVPSNWRFPVINFALISAHVTPPPRLLCCFPAILSLQSCGTPTDIFSFCLSAPLSPQQWTDGGEGGMERRENKRHTSKGLWLSD</sequence>
<proteinExistence type="predicted"/>
<comment type="caution">
    <text evidence="2">The sequence shown here is derived from an EMBL/GenBank/DDBJ whole genome shotgun (WGS) entry which is preliminary data.</text>
</comment>
<organism evidence="2 3">
    <name type="scientific">Ilyodon furcidens</name>
    <name type="common">goldbreast splitfin</name>
    <dbReference type="NCBI Taxonomy" id="33524"/>
    <lineage>
        <taxon>Eukaryota</taxon>
        <taxon>Metazoa</taxon>
        <taxon>Chordata</taxon>
        <taxon>Craniata</taxon>
        <taxon>Vertebrata</taxon>
        <taxon>Euteleostomi</taxon>
        <taxon>Actinopterygii</taxon>
        <taxon>Neopterygii</taxon>
        <taxon>Teleostei</taxon>
        <taxon>Neoteleostei</taxon>
        <taxon>Acanthomorphata</taxon>
        <taxon>Ovalentaria</taxon>
        <taxon>Atherinomorphae</taxon>
        <taxon>Cyprinodontiformes</taxon>
        <taxon>Goodeidae</taxon>
        <taxon>Ilyodon</taxon>
    </lineage>
</organism>